<protein>
    <submittedName>
        <fullName evidence="2">Uncharacterized protein</fullName>
    </submittedName>
</protein>
<evidence type="ECO:0000313" key="2">
    <source>
        <dbReference type="EMBL" id="GAX24336.1"/>
    </source>
</evidence>
<dbReference type="EMBL" id="BDSP01000207">
    <property type="protein sequence ID" value="GAX24336.1"/>
    <property type="molecule type" value="Genomic_DNA"/>
</dbReference>
<proteinExistence type="predicted"/>
<feature type="region of interest" description="Disordered" evidence="1">
    <location>
        <begin position="360"/>
        <end position="384"/>
    </location>
</feature>
<comment type="caution">
    <text evidence="2">The sequence shown here is derived from an EMBL/GenBank/DDBJ whole genome shotgun (WGS) entry which is preliminary data.</text>
</comment>
<keyword evidence="3" id="KW-1185">Reference proteome</keyword>
<evidence type="ECO:0000313" key="3">
    <source>
        <dbReference type="Proteomes" id="UP000198406"/>
    </source>
</evidence>
<accession>A0A1Z5KDS5</accession>
<evidence type="ECO:0000256" key="1">
    <source>
        <dbReference type="SAM" id="MobiDB-lite"/>
    </source>
</evidence>
<feature type="region of interest" description="Disordered" evidence="1">
    <location>
        <begin position="194"/>
        <end position="237"/>
    </location>
</feature>
<organism evidence="2 3">
    <name type="scientific">Fistulifera solaris</name>
    <name type="common">Oleaginous diatom</name>
    <dbReference type="NCBI Taxonomy" id="1519565"/>
    <lineage>
        <taxon>Eukaryota</taxon>
        <taxon>Sar</taxon>
        <taxon>Stramenopiles</taxon>
        <taxon>Ochrophyta</taxon>
        <taxon>Bacillariophyta</taxon>
        <taxon>Bacillariophyceae</taxon>
        <taxon>Bacillariophycidae</taxon>
        <taxon>Naviculales</taxon>
        <taxon>Naviculaceae</taxon>
        <taxon>Fistulifera</taxon>
    </lineage>
</organism>
<dbReference type="AlphaFoldDB" id="A0A1Z5KDS5"/>
<feature type="compositionally biased region" description="Basic and acidic residues" evidence="1">
    <location>
        <begin position="374"/>
        <end position="383"/>
    </location>
</feature>
<name>A0A1Z5KDS5_FISSO</name>
<dbReference type="OrthoDB" id="48703at2759"/>
<gene>
    <name evidence="2" type="ORF">FisN_4Lh457</name>
</gene>
<reference evidence="2 3" key="1">
    <citation type="journal article" date="2015" name="Plant Cell">
        <title>Oil accumulation by the oleaginous diatom Fistulifera solaris as revealed by the genome and transcriptome.</title>
        <authorList>
            <person name="Tanaka T."/>
            <person name="Maeda Y."/>
            <person name="Veluchamy A."/>
            <person name="Tanaka M."/>
            <person name="Abida H."/>
            <person name="Marechal E."/>
            <person name="Bowler C."/>
            <person name="Muto M."/>
            <person name="Sunaga Y."/>
            <person name="Tanaka M."/>
            <person name="Yoshino T."/>
            <person name="Taniguchi T."/>
            <person name="Fukuda Y."/>
            <person name="Nemoto M."/>
            <person name="Matsumoto M."/>
            <person name="Wong P.S."/>
            <person name="Aburatani S."/>
            <person name="Fujibuchi W."/>
        </authorList>
    </citation>
    <scope>NUCLEOTIDE SEQUENCE [LARGE SCALE GENOMIC DNA]</scope>
    <source>
        <strain evidence="2 3">JPCC DA0580</strain>
    </source>
</reference>
<dbReference type="Proteomes" id="UP000198406">
    <property type="component" value="Unassembled WGS sequence"/>
</dbReference>
<sequence>MSDDDLFATLSGSLMKDLLADLAAEDGDGGFMSLEELEKELAYLDKGSTATSLSQPLSAPPTSAAAMVMANRHEAVTPSAPLSGTPMNSGPVLDAWSLSLQSFSASALEQEFLKADSARKQQQRPPTGIPPGLDLSSVQVYNINEALKVAAPPGIATFPSSLPSVPEKNAAPLSEASVLTEAAAKLVEQMQQGGAGTQTVPPHVSEIPKPVPATPQNSITIRGGQEEVPTPAHAGNLPPTPPPSAAATPFFTHGPPEIPIGSVVPTYLPIAASTIPIAVPVRGAAWQHSGPPPPSQPRFCNPHPRAPTIPATDLTSKYMTPRDIGYVVHGILRHIQAAGASSVDDYDVQYWVRRNGNKAAEQAVLSRPTPQKKKNADDAKETASEATLAVLEQRSRQAKAKEWSNEHSTLGLVTKTNVHRPRALLAQPVAVDQSASGSEQKQRAALWKARIYADQAYQALNKVLELWRMATPGQVPASMHPHLLRLLKCMGIHKTAVDGEDDQHEYRVTDEDAMRLLLKLDKGKNLLSRVLEQALLPPQAVQAALPSILKVLLNSNSSSVSKADGVEDLTDNRIFSILSRIVESLPELSPQCLLASVQVVHGSSGQALLTTSRMQCMHSLLHRGSVVSQDPSSPEDFKQQWGIIEDSFLEILSSM</sequence>
<dbReference type="InParanoid" id="A0A1Z5KDS5"/>